<dbReference type="InterPro" id="IPR012507">
    <property type="entry name" value="YibE_F"/>
</dbReference>
<organism evidence="2">
    <name type="scientific">marine sediment metagenome</name>
    <dbReference type="NCBI Taxonomy" id="412755"/>
    <lineage>
        <taxon>unclassified sequences</taxon>
        <taxon>metagenomes</taxon>
        <taxon>ecological metagenomes</taxon>
    </lineage>
</organism>
<accession>X1HNB2</accession>
<gene>
    <name evidence="2" type="ORF">S03H2_38737</name>
</gene>
<dbReference type="AlphaFoldDB" id="X1HNB2"/>
<evidence type="ECO:0000256" key="1">
    <source>
        <dbReference type="SAM" id="Phobius"/>
    </source>
</evidence>
<dbReference type="EMBL" id="BARU01023897">
    <property type="protein sequence ID" value="GAH58505.1"/>
    <property type="molecule type" value="Genomic_DNA"/>
</dbReference>
<dbReference type="Pfam" id="PF07907">
    <property type="entry name" value="YibE_F"/>
    <property type="match status" value="1"/>
</dbReference>
<name>X1HNB2_9ZZZZ</name>
<keyword evidence="1" id="KW-1133">Transmembrane helix</keyword>
<reference evidence="2" key="1">
    <citation type="journal article" date="2014" name="Front. Microbiol.">
        <title>High frequency of phylogenetically diverse reductive dehalogenase-homologous genes in deep subseafloor sedimentary metagenomes.</title>
        <authorList>
            <person name="Kawai M."/>
            <person name="Futagami T."/>
            <person name="Toyoda A."/>
            <person name="Takaki Y."/>
            <person name="Nishi S."/>
            <person name="Hori S."/>
            <person name="Arai W."/>
            <person name="Tsubouchi T."/>
            <person name="Morono Y."/>
            <person name="Uchiyama I."/>
            <person name="Ito T."/>
            <person name="Fujiyama A."/>
            <person name="Inagaki F."/>
            <person name="Takami H."/>
        </authorList>
    </citation>
    <scope>NUCLEOTIDE SEQUENCE</scope>
    <source>
        <strain evidence="2">Expedition CK06-06</strain>
    </source>
</reference>
<keyword evidence="1" id="KW-0812">Transmembrane</keyword>
<comment type="caution">
    <text evidence="2">The sequence shown here is derived from an EMBL/GenBank/DDBJ whole genome shotgun (WGS) entry which is preliminary data.</text>
</comment>
<keyword evidence="1" id="KW-0472">Membrane</keyword>
<proteinExistence type="predicted"/>
<feature type="transmembrane region" description="Helical" evidence="1">
    <location>
        <begin position="20"/>
        <end position="41"/>
    </location>
</feature>
<evidence type="ECO:0000313" key="2">
    <source>
        <dbReference type="EMBL" id="GAH58505.1"/>
    </source>
</evidence>
<protein>
    <submittedName>
        <fullName evidence="2">Uncharacterized protein</fullName>
    </submittedName>
</protein>
<sequence>MALVYSLLQILLVTEIIQGLSGSIGLVLTVPITSIVSTLFIEDGMREDLK</sequence>